<reference evidence="2" key="1">
    <citation type="submission" date="2016-01" db="EMBL/GenBank/DDBJ databases">
        <authorList>
            <person name="Peeters C."/>
        </authorList>
    </citation>
    <scope>NUCLEOTIDE SEQUENCE [LARGE SCALE GENOMIC DNA]</scope>
    <source>
        <strain evidence="2">LMG 22937</strain>
    </source>
</reference>
<dbReference type="EMBL" id="FCOL02000007">
    <property type="protein sequence ID" value="SAL42356.1"/>
    <property type="molecule type" value="Genomic_DNA"/>
</dbReference>
<evidence type="ECO:0000313" key="2">
    <source>
        <dbReference type="EMBL" id="SAL42356.1"/>
    </source>
</evidence>
<dbReference type="Proteomes" id="UP000054925">
    <property type="component" value="Unassembled WGS sequence"/>
</dbReference>
<dbReference type="Gene3D" id="3.30.70.1990">
    <property type="match status" value="1"/>
</dbReference>
<dbReference type="AlphaFoldDB" id="A0A158HDF5"/>
<dbReference type="InterPro" id="IPR036188">
    <property type="entry name" value="FAD/NAD-bd_sf"/>
</dbReference>
<organism evidence="2 3">
    <name type="scientific">Caballeronia terrestris</name>
    <dbReference type="NCBI Taxonomy" id="1226301"/>
    <lineage>
        <taxon>Bacteria</taxon>
        <taxon>Pseudomonadati</taxon>
        <taxon>Pseudomonadota</taxon>
        <taxon>Betaproteobacteria</taxon>
        <taxon>Burkholderiales</taxon>
        <taxon>Burkholderiaceae</taxon>
        <taxon>Caballeronia</taxon>
    </lineage>
</organism>
<dbReference type="Gene3D" id="3.50.50.60">
    <property type="entry name" value="FAD/NAD(P)-binding domain"/>
    <property type="match status" value="1"/>
</dbReference>
<dbReference type="RefSeq" id="WP_087655759.1">
    <property type="nucleotide sequence ID" value="NZ_FCOL02000007.1"/>
</dbReference>
<dbReference type="Pfam" id="PF01593">
    <property type="entry name" value="Amino_oxidase"/>
    <property type="match status" value="1"/>
</dbReference>
<comment type="caution">
    <text evidence="2">The sequence shown here is derived from an EMBL/GenBank/DDBJ whole genome shotgun (WGS) entry which is preliminary data.</text>
</comment>
<keyword evidence="3" id="KW-1185">Reference proteome</keyword>
<dbReference type="PANTHER" id="PTHR42923">
    <property type="entry name" value="PROTOPORPHYRINOGEN OXIDASE"/>
    <property type="match status" value="1"/>
</dbReference>
<proteinExistence type="predicted"/>
<dbReference type="SUPFAM" id="SSF51905">
    <property type="entry name" value="FAD/NAD(P)-binding domain"/>
    <property type="match status" value="1"/>
</dbReference>
<dbReference type="GO" id="GO:0016491">
    <property type="term" value="F:oxidoreductase activity"/>
    <property type="evidence" value="ECO:0007669"/>
    <property type="project" value="InterPro"/>
</dbReference>
<dbReference type="PROSITE" id="PS51257">
    <property type="entry name" value="PROKAR_LIPOPROTEIN"/>
    <property type="match status" value="1"/>
</dbReference>
<dbReference type="InterPro" id="IPR002937">
    <property type="entry name" value="Amino_oxidase"/>
</dbReference>
<dbReference type="FunFam" id="1.10.405.20:FF:000001">
    <property type="entry name" value="Amine oxidase"/>
    <property type="match status" value="1"/>
</dbReference>
<gene>
    <name evidence="2" type="ORF">AWB67_01662</name>
</gene>
<protein>
    <submittedName>
        <fullName evidence="2">Amine oxidase</fullName>
    </submittedName>
</protein>
<evidence type="ECO:0000313" key="3">
    <source>
        <dbReference type="Proteomes" id="UP000054925"/>
    </source>
</evidence>
<feature type="domain" description="Amine oxidase" evidence="1">
    <location>
        <begin position="10"/>
        <end position="299"/>
    </location>
</feature>
<dbReference type="InterPro" id="IPR050464">
    <property type="entry name" value="Zeta_carotene_desat/Oxidored"/>
</dbReference>
<dbReference type="OrthoDB" id="20837at2"/>
<dbReference type="Gene3D" id="1.10.405.20">
    <property type="match status" value="1"/>
</dbReference>
<sequence>MRVAVIGAGISGLACAWRLAQSDATVEATLFEANRYFGGHANTVDVTLDGITHPVDTGFLVFNERTYPNLVALFEELDVPTTETDMSFSVSLADRALEWAGTNLNTVFAQRLNLLRPSFLRTLADIVRFNRLATSMALTTRDEASPAESVGRFLARERFSAAFRDGYLLPMIGAIWSCPVAQMMAFPIGTLVRFCHNHGLLQVADRPRWRTVTGGSREYVARMLARIPDARLGEPVRSVRRVVRDGRPSVEIQTTSGIETFDHAVLACHSDQALSMLADPSAVERAVLGAIRYLPNRAVLHTDASLLPARRAWSAWNFESRSAAGETHVCVHYLINRLQPLPFEAPVIVSLNPVREPRHDRVLREFAYSHPLFDQPAIDAQRALPALQGERNTWFAGAWTGYGFHEDGLTSGLSAAASLIGRAAESERAELVA</sequence>
<name>A0A158HDF5_9BURK</name>
<dbReference type="PANTHER" id="PTHR42923:SF17">
    <property type="entry name" value="AMINE OXIDASE DOMAIN-CONTAINING PROTEIN"/>
    <property type="match status" value="1"/>
</dbReference>
<evidence type="ECO:0000259" key="1">
    <source>
        <dbReference type="Pfam" id="PF01593"/>
    </source>
</evidence>
<accession>A0A158HDF5</accession>